<dbReference type="SUPFAM" id="SSF46955">
    <property type="entry name" value="Putative DNA-binding domain"/>
    <property type="match status" value="1"/>
</dbReference>
<dbReference type="PRINTS" id="PR00040">
    <property type="entry name" value="HTHMERR"/>
</dbReference>
<dbReference type="Pfam" id="PF13411">
    <property type="entry name" value="MerR_1"/>
    <property type="match status" value="1"/>
</dbReference>
<keyword evidence="3" id="KW-0010">Activator</keyword>
<accession>A0A975GX04</accession>
<evidence type="ECO:0000256" key="5">
    <source>
        <dbReference type="SAM" id="Coils"/>
    </source>
</evidence>
<proteinExistence type="predicted"/>
<feature type="domain" description="HTH merR-type" evidence="6">
    <location>
        <begin position="9"/>
        <end position="78"/>
    </location>
</feature>
<dbReference type="PANTHER" id="PTHR30204:SF90">
    <property type="entry name" value="HTH-TYPE TRANSCRIPTIONAL ACTIVATOR MTA"/>
    <property type="match status" value="1"/>
</dbReference>
<dbReference type="EMBL" id="CP062222">
    <property type="protein sequence ID" value="QTC92379.1"/>
    <property type="molecule type" value="Genomic_DNA"/>
</dbReference>
<dbReference type="CDD" id="cd01106">
    <property type="entry name" value="HTH_TipAL-Mta"/>
    <property type="match status" value="1"/>
</dbReference>
<dbReference type="PANTHER" id="PTHR30204">
    <property type="entry name" value="REDOX-CYCLING DRUG-SENSING TRANSCRIPTIONAL ACTIVATOR SOXR"/>
    <property type="match status" value="1"/>
</dbReference>
<dbReference type="GO" id="GO:0003677">
    <property type="term" value="F:DNA binding"/>
    <property type="evidence" value="ECO:0007669"/>
    <property type="project" value="UniProtKB-KW"/>
</dbReference>
<keyword evidence="4" id="KW-0804">Transcription</keyword>
<dbReference type="SUPFAM" id="SSF89082">
    <property type="entry name" value="Antibiotic binding domain of TipA-like multidrug resistance regulators"/>
    <property type="match status" value="1"/>
</dbReference>
<dbReference type="KEGG" id="bgoe:IFJ75_05680"/>
<dbReference type="Proteomes" id="UP000663918">
    <property type="component" value="Chromosome"/>
</dbReference>
<dbReference type="InterPro" id="IPR036244">
    <property type="entry name" value="TipA-like_antibiotic-bd"/>
</dbReference>
<feature type="coiled-coil region" evidence="5">
    <location>
        <begin position="84"/>
        <end position="118"/>
    </location>
</feature>
<dbReference type="PROSITE" id="PS50937">
    <property type="entry name" value="HTH_MERR_2"/>
    <property type="match status" value="1"/>
</dbReference>
<keyword evidence="2" id="KW-0238">DNA-binding</keyword>
<dbReference type="SMART" id="SM00422">
    <property type="entry name" value="HTH_MERR"/>
    <property type="match status" value="1"/>
</dbReference>
<sequence length="262" mass="29546">MRNDARHRTYTVSQLARLSGTSVRTLHHYDEIGLLKPASVGENGYRYYGREELLRLQSILVHREFGIALGDIGVLLDSAGFDRLEALRAQRERIEAEAERYRRLARTIDRTIAELEGRDTVMDKQLYEGFSPEKQAEYEAWIIDKYGEQARPRIEAGRAVVEAMSPAERQDWMAEVAELEADLGKAMGQGVAADNPALDPILSRHRAWVGISWKTMPTPEAYAGLADLYTGNPDFRARYEAIQPGLTDWMAEAMKAYAARAA</sequence>
<dbReference type="GO" id="GO:0003700">
    <property type="term" value="F:DNA-binding transcription factor activity"/>
    <property type="evidence" value="ECO:0007669"/>
    <property type="project" value="InterPro"/>
</dbReference>
<evidence type="ECO:0000256" key="1">
    <source>
        <dbReference type="ARBA" id="ARBA00023015"/>
    </source>
</evidence>
<keyword evidence="8" id="KW-1185">Reference proteome</keyword>
<dbReference type="Pfam" id="PF07739">
    <property type="entry name" value="TipAS"/>
    <property type="match status" value="1"/>
</dbReference>
<evidence type="ECO:0000259" key="6">
    <source>
        <dbReference type="PROSITE" id="PS50937"/>
    </source>
</evidence>
<reference evidence="7" key="1">
    <citation type="submission" date="2020-09" db="EMBL/GenBank/DDBJ databases">
        <title>Brevundimonas sp. LVF2 isolated from a puddle in Goettingen, Germany.</title>
        <authorList>
            <person name="Friedrich I."/>
            <person name="Klassen A."/>
            <person name="Hannes N."/>
            <person name="Schneider D."/>
            <person name="Hertel R."/>
            <person name="Daniel R."/>
        </authorList>
    </citation>
    <scope>NUCLEOTIDE SEQUENCE</scope>
    <source>
        <strain evidence="7">LVF2</strain>
    </source>
</reference>
<dbReference type="InterPro" id="IPR012925">
    <property type="entry name" value="TipAS_dom"/>
</dbReference>
<dbReference type="RefSeq" id="WP_207931661.1">
    <property type="nucleotide sequence ID" value="NZ_CP062222.1"/>
</dbReference>
<keyword evidence="1" id="KW-0805">Transcription regulation</keyword>
<organism evidence="7 8">
    <name type="scientific">Brevundimonas goettingensis</name>
    <dbReference type="NCBI Taxonomy" id="2774190"/>
    <lineage>
        <taxon>Bacteria</taxon>
        <taxon>Pseudomonadati</taxon>
        <taxon>Pseudomonadota</taxon>
        <taxon>Alphaproteobacteria</taxon>
        <taxon>Caulobacterales</taxon>
        <taxon>Caulobacteraceae</taxon>
        <taxon>Brevundimonas</taxon>
    </lineage>
</organism>
<dbReference type="InterPro" id="IPR009061">
    <property type="entry name" value="DNA-bd_dom_put_sf"/>
</dbReference>
<evidence type="ECO:0000256" key="4">
    <source>
        <dbReference type="ARBA" id="ARBA00023163"/>
    </source>
</evidence>
<evidence type="ECO:0000313" key="8">
    <source>
        <dbReference type="Proteomes" id="UP000663918"/>
    </source>
</evidence>
<dbReference type="AlphaFoldDB" id="A0A975GX04"/>
<evidence type="ECO:0000256" key="3">
    <source>
        <dbReference type="ARBA" id="ARBA00023159"/>
    </source>
</evidence>
<protein>
    <submittedName>
        <fullName evidence="7">MerR family transcriptional regulator</fullName>
    </submittedName>
</protein>
<dbReference type="InterPro" id="IPR047057">
    <property type="entry name" value="MerR_fam"/>
</dbReference>
<dbReference type="InterPro" id="IPR000551">
    <property type="entry name" value="MerR-type_HTH_dom"/>
</dbReference>
<evidence type="ECO:0000256" key="2">
    <source>
        <dbReference type="ARBA" id="ARBA00023125"/>
    </source>
</evidence>
<dbReference type="Gene3D" id="1.10.1660.10">
    <property type="match status" value="1"/>
</dbReference>
<dbReference type="Gene3D" id="1.10.490.50">
    <property type="entry name" value="Antibiotic binding domain of TipA-like multidrug resistance regulators"/>
    <property type="match status" value="1"/>
</dbReference>
<keyword evidence="5" id="KW-0175">Coiled coil</keyword>
<name>A0A975GX04_9CAUL</name>
<gene>
    <name evidence="7" type="ORF">IFJ75_05680</name>
</gene>
<evidence type="ECO:0000313" key="7">
    <source>
        <dbReference type="EMBL" id="QTC92379.1"/>
    </source>
</evidence>